<keyword evidence="1" id="KW-0812">Transmembrane</keyword>
<dbReference type="RefSeq" id="WP_209737174.1">
    <property type="nucleotide sequence ID" value="NZ_CP072611.1"/>
</dbReference>
<organism evidence="2 3">
    <name type="scientific">Aureimonas populi</name>
    <dbReference type="NCBI Taxonomy" id="1701758"/>
    <lineage>
        <taxon>Bacteria</taxon>
        <taxon>Pseudomonadati</taxon>
        <taxon>Pseudomonadota</taxon>
        <taxon>Alphaproteobacteria</taxon>
        <taxon>Hyphomicrobiales</taxon>
        <taxon>Aurantimonadaceae</taxon>
        <taxon>Aureimonas</taxon>
    </lineage>
</organism>
<dbReference type="EMBL" id="JBHUIJ010000022">
    <property type="protein sequence ID" value="MFD2238700.1"/>
    <property type="molecule type" value="Genomic_DNA"/>
</dbReference>
<keyword evidence="1" id="KW-0472">Membrane</keyword>
<evidence type="ECO:0000313" key="2">
    <source>
        <dbReference type="EMBL" id="MFD2238700.1"/>
    </source>
</evidence>
<gene>
    <name evidence="2" type="ORF">ACFSKQ_14690</name>
</gene>
<keyword evidence="3" id="KW-1185">Reference proteome</keyword>
<proteinExistence type="predicted"/>
<sequence>MIAVLRFLFVIPIGFVAGCLAAAAALLWPFIDLPPGMLDDPVMMIELFLGFMAQAGMVGAAVLVPWAIFMVLTEIFALPSILLHLGAGLAGGLALSRAWYGEAAASGTQTALIVGGLAFMLVYWILAGRSAGHWRRRSRPATPPSTEGQMT</sequence>
<feature type="transmembrane region" description="Helical" evidence="1">
    <location>
        <begin position="106"/>
        <end position="127"/>
    </location>
</feature>
<dbReference type="Proteomes" id="UP001597371">
    <property type="component" value="Unassembled WGS sequence"/>
</dbReference>
<dbReference type="PROSITE" id="PS51257">
    <property type="entry name" value="PROKAR_LIPOPROTEIN"/>
    <property type="match status" value="1"/>
</dbReference>
<protein>
    <recommendedName>
        <fullName evidence="4">DUF4345 domain-containing protein</fullName>
    </recommendedName>
</protein>
<keyword evidence="1" id="KW-1133">Transmembrane helix</keyword>
<evidence type="ECO:0008006" key="4">
    <source>
        <dbReference type="Google" id="ProtNLM"/>
    </source>
</evidence>
<feature type="transmembrane region" description="Helical" evidence="1">
    <location>
        <begin position="43"/>
        <end position="69"/>
    </location>
</feature>
<feature type="transmembrane region" description="Helical" evidence="1">
    <location>
        <begin position="81"/>
        <end position="100"/>
    </location>
</feature>
<comment type="caution">
    <text evidence="2">The sequence shown here is derived from an EMBL/GenBank/DDBJ whole genome shotgun (WGS) entry which is preliminary data.</text>
</comment>
<accession>A0ABW5CMZ9</accession>
<evidence type="ECO:0000313" key="3">
    <source>
        <dbReference type="Proteomes" id="UP001597371"/>
    </source>
</evidence>
<evidence type="ECO:0000256" key="1">
    <source>
        <dbReference type="SAM" id="Phobius"/>
    </source>
</evidence>
<reference evidence="3" key="1">
    <citation type="journal article" date="2019" name="Int. J. Syst. Evol. Microbiol.">
        <title>The Global Catalogue of Microorganisms (GCM) 10K type strain sequencing project: providing services to taxonomists for standard genome sequencing and annotation.</title>
        <authorList>
            <consortium name="The Broad Institute Genomics Platform"/>
            <consortium name="The Broad Institute Genome Sequencing Center for Infectious Disease"/>
            <person name="Wu L."/>
            <person name="Ma J."/>
        </authorList>
    </citation>
    <scope>NUCLEOTIDE SEQUENCE [LARGE SCALE GENOMIC DNA]</scope>
    <source>
        <strain evidence="3">ZS-35-S2</strain>
    </source>
</reference>
<name>A0ABW5CMZ9_9HYPH</name>
<feature type="transmembrane region" description="Helical" evidence="1">
    <location>
        <begin position="7"/>
        <end position="31"/>
    </location>
</feature>